<dbReference type="NCBIfam" id="TIGR04183">
    <property type="entry name" value="Por_Secre_tail"/>
    <property type="match status" value="1"/>
</dbReference>
<feature type="domain" description="Secretion system C-terminal sorting" evidence="1">
    <location>
        <begin position="2014"/>
        <end position="2082"/>
    </location>
</feature>
<gene>
    <name evidence="3" type="ORF">GCM10010967_48600</name>
</gene>
<protein>
    <submittedName>
        <fullName evidence="3">Uncharacterized protein</fullName>
    </submittedName>
</protein>
<evidence type="ECO:0000313" key="3">
    <source>
        <dbReference type="EMBL" id="GGN07335.1"/>
    </source>
</evidence>
<feature type="domain" description="DUF8202" evidence="2">
    <location>
        <begin position="1517"/>
        <end position="1716"/>
    </location>
</feature>
<dbReference type="SUPFAM" id="SSF49899">
    <property type="entry name" value="Concanavalin A-like lectins/glucanases"/>
    <property type="match status" value="1"/>
</dbReference>
<evidence type="ECO:0000259" key="1">
    <source>
        <dbReference type="Pfam" id="PF18962"/>
    </source>
</evidence>
<dbReference type="InterPro" id="IPR026444">
    <property type="entry name" value="Secre_tail"/>
</dbReference>
<dbReference type="EMBL" id="BMLI01000002">
    <property type="protein sequence ID" value="GGN07335.1"/>
    <property type="molecule type" value="Genomic_DNA"/>
</dbReference>
<dbReference type="InterPro" id="IPR058515">
    <property type="entry name" value="DUF8202"/>
</dbReference>
<accession>A0ABQ2ICY9</accession>
<feature type="domain" description="DUF8202" evidence="2">
    <location>
        <begin position="662"/>
        <end position="848"/>
    </location>
</feature>
<dbReference type="InterPro" id="IPR013320">
    <property type="entry name" value="ConA-like_dom_sf"/>
</dbReference>
<reference evidence="4" key="1">
    <citation type="journal article" date="2019" name="Int. J. Syst. Evol. Microbiol.">
        <title>The Global Catalogue of Microorganisms (GCM) 10K type strain sequencing project: providing services to taxonomists for standard genome sequencing and annotation.</title>
        <authorList>
            <consortium name="The Broad Institute Genomics Platform"/>
            <consortium name="The Broad Institute Genome Sequencing Center for Infectious Disease"/>
            <person name="Wu L."/>
            <person name="Ma J."/>
        </authorList>
    </citation>
    <scope>NUCLEOTIDE SEQUENCE [LARGE SCALE GENOMIC DNA]</scope>
    <source>
        <strain evidence="4">CGMCC 1.6375</strain>
    </source>
</reference>
<feature type="domain" description="DUF8202" evidence="2">
    <location>
        <begin position="243"/>
        <end position="424"/>
    </location>
</feature>
<evidence type="ECO:0000259" key="2">
    <source>
        <dbReference type="Pfam" id="PF26628"/>
    </source>
</evidence>
<feature type="domain" description="DUF8202" evidence="2">
    <location>
        <begin position="1092"/>
        <end position="1263"/>
    </location>
</feature>
<organism evidence="3 4">
    <name type="scientific">Dyadobacter beijingensis</name>
    <dbReference type="NCBI Taxonomy" id="365489"/>
    <lineage>
        <taxon>Bacteria</taxon>
        <taxon>Pseudomonadati</taxon>
        <taxon>Bacteroidota</taxon>
        <taxon>Cytophagia</taxon>
        <taxon>Cytophagales</taxon>
        <taxon>Spirosomataceae</taxon>
        <taxon>Dyadobacter</taxon>
    </lineage>
</organism>
<keyword evidence="4" id="KW-1185">Reference proteome</keyword>
<dbReference type="Proteomes" id="UP000632339">
    <property type="component" value="Unassembled WGS sequence"/>
</dbReference>
<dbReference type="Pfam" id="PF18962">
    <property type="entry name" value="Por_Secre_tail"/>
    <property type="match status" value="1"/>
</dbReference>
<evidence type="ECO:0000313" key="4">
    <source>
        <dbReference type="Proteomes" id="UP000632339"/>
    </source>
</evidence>
<name>A0ABQ2ICY9_9BACT</name>
<comment type="caution">
    <text evidence="3">The sequence shown here is derived from an EMBL/GenBank/DDBJ whole genome shotgun (WGS) entry which is preliminary data.</text>
</comment>
<proteinExistence type="predicted"/>
<sequence>MLTCFGARAQAPGGVSPAVWYRADAPGSVFSDAGSTAASNNTTVQQWNEAGGTGRNLIQATAGARPVFSNSSALANFNPTVTFDGSNDFLQFNAGTGVNLIDRANGSIYAAGYVNKLKQSGFAGFHASMDYPGLHIFGSNSKLLFFTGGPGYQGLSAAAYTAGMFFSAGSGWQNGAGTNASYAAATVSLNGTRTDYNGSQLYNANLSTGARDFRIGADNNYGAFSGQLNEVLVFEDKLTADQMDRVETYLAIKYGTTYANGTRDYKNSAGNVVWSASANAGLQNNVAGIANDGVLQQKQSWSTNPGQQVLIGTTGLTNTNAGNSLALNAGQYLIWGDNGLAKVPTVSTTAFPSVSHHFQAIWKVQNSGSVGTVRVAWPKGLKSLSLIQSSDQTIGAGDVLTPLTAEITINGVVYNYVDVTLADGQYFTFAAKVPAPGGVTTGLTQWYRADEGLAKVGGDGSNVTTWTDFARGTVSGKIATAPVPVFKQGATNYFNFNPGVNFTAIQQMLGNITTRTLENTSFDIFTLTKEGMSGTRYFNIGMNNTSFGGANWDQPGLYASGNIATRNSTGGGLGITNPGNIAFSTTIPSIMYHTFTNTSVRKGVNGAGLGTQYNVSARGQMTGGHIFGSNGGTNPPGGDDWGFTGHIGEVVIYGGGNLTAAERNRVDSYLAIKYGITLPAGVNYLNSNGNVAWDATANSTYHNNVAGIASDESSALNQKQSISVNKGQQVIISTTGLTDTNAGNGTSLADGQYLIWGDNGLSKTLSASFNFASVPTLNLRFAAIWKVQNTANTGTVRVAWPSGIPALTLIQSNDATIDDTDARTDMTANSVSVNGVSYNYADVTLSNGQYFTFAGFVSGPGNVASAAWYRADAAGQQFSDAGTTVAADGQSLQQWNEYKGTGYNLVQASAGNRPTFSNTTTLANFNPTVTFPGSQWMRYTAPTGVNVIDRANGSIYAAGYLNSLKNVGFAGFHSSMDYPGLHTYPSGGSYNLLFFTGGPGYQGLSGNSFVNKNYFTIGSGWQNGEGSTAAYAGATVSLNGNRTVFSGTNQIQNAVINNASRDFQIGQDDNHGALNGQLNEVVVFEQRLSEDEMNRVETYMAIKYGTTYAAGTKDYVNSSSGVVWANAANNGYHSNIAGISRDDMGSLYQKQSWSTNPGRQVLISTTGLDNTNAGNTGVLSNGQYLIWGDNNLAKAPTVAIAGIGDVNYRFASIWKAQNTNGVGTVRVAWPKGYANLKLIQSGDATIDASDVITAMENSQVVNGIEYAYADVTIANGQYFTFAAFIQAPGGVTNNLSYWYRADKFADASGDGADVNSWTDFTSGTISAQLGENALPKLKNGEATYFNFNPGINYTAGAQALGNLNVQTVTALNFDIYTLTKENLNSGGANSRVFSSLVDNVTTTGGIRHWDGIGLNENGTLERVNASRNASYFANPGVNYASGSPSIMYNTFTNTTSGKGLNGAATAISSPHTANGPVTGGHAIGSTQFSSNGSDNAGFIGHIGEVVIYGNGNNSAAEKNKVESYLAIKYGVTLSNTNNYTTSAGTVVWDAAANSGYYTNVAGIGKDFISALEQKQSRSQHANTNNQVIIGLGDIAATNAANTGTLSDGQFLVWGDNGNTQAMTNTAGTYTAFEYEGSANNARRMNRIWKVQNTNVAGELLIRFPQASVGTTTLANDACAGYVILFASDAAFSSNVTAVPVTLNGTDYEATHSFPNGASYFTFGKVTPITTGTVYLPAVVEETTEYNDNCGTGAWTYFRNSADASLKLLATSGLPADVLNNLTVKITPEGVTYTDGTKTTSLMPRIASITNSSATPFTGAKVRIYYSASELAATQVPGAQVNAWFKYEGSAEDVIANVYGSGVLDASKAVQLTPNASGVEDGVNYVEFHNISSLSSFVYLSTTSETALPVTLTYFKAAKEGGIANLAWATAEEANNKGFEIQRSADARSWHVIGFVENQTEGGNSKGALSYDFKDASPMAGTNYYRLKQIDLDGTYAHSSVVALRFDVVKGALSVYPNPVVNGRLSLNLPHAGTYKVSIYNVAGVEVMQANQSGDSLDIRNLRAGLYVVRIVYANGESHSKTFVVK</sequence>
<dbReference type="Pfam" id="PF26628">
    <property type="entry name" value="DUF8202"/>
    <property type="match status" value="4"/>
</dbReference>